<dbReference type="PRINTS" id="PR00080">
    <property type="entry name" value="SDRFAMILY"/>
</dbReference>
<dbReference type="PROSITE" id="PS00061">
    <property type="entry name" value="ADH_SHORT"/>
    <property type="match status" value="1"/>
</dbReference>
<evidence type="ECO:0000256" key="2">
    <source>
        <dbReference type="ARBA" id="ARBA00022857"/>
    </source>
</evidence>
<reference evidence="5 6" key="1">
    <citation type="submission" date="2018-11" db="EMBL/GenBank/DDBJ databases">
        <title>Genome sequence of Saitozyma podzolica DSM 27192.</title>
        <authorList>
            <person name="Aliyu H."/>
            <person name="Gorte O."/>
            <person name="Ochsenreither K."/>
        </authorList>
    </citation>
    <scope>NUCLEOTIDE SEQUENCE [LARGE SCALE GENOMIC DNA]</scope>
    <source>
        <strain evidence="5 6">DSM 27192</strain>
    </source>
</reference>
<dbReference type="STRING" id="1890683.A0A427YHI4"/>
<evidence type="ECO:0000313" key="5">
    <source>
        <dbReference type="EMBL" id="RSH90605.1"/>
    </source>
</evidence>
<dbReference type="Gene3D" id="3.40.50.720">
    <property type="entry name" value="NAD(P)-binding Rossmann-like Domain"/>
    <property type="match status" value="1"/>
</dbReference>
<dbReference type="PANTHER" id="PTHR43618">
    <property type="entry name" value="7-ALPHA-HYDROXYSTEROID DEHYDROGENASE"/>
    <property type="match status" value="1"/>
</dbReference>
<dbReference type="Proteomes" id="UP000279259">
    <property type="component" value="Unassembled WGS sequence"/>
</dbReference>
<comment type="similarity">
    <text evidence="1">Belongs to the short-chain dehydrogenases/reductases (SDR) family.</text>
</comment>
<dbReference type="AlphaFoldDB" id="A0A427YHI4"/>
<dbReference type="InterPro" id="IPR052178">
    <property type="entry name" value="Sec_Metab_Biosynth_SDR"/>
</dbReference>
<evidence type="ECO:0000313" key="6">
    <source>
        <dbReference type="Proteomes" id="UP000279259"/>
    </source>
</evidence>
<keyword evidence="6" id="KW-1185">Reference proteome</keyword>
<name>A0A427YHI4_9TREE</name>
<sequence>MSLRSTILTHSLPLLPTYSFTRQTLTHALSSLPPDHASYRPEPLSDSVVDTLFGPGPSAGKALVEAWEDEGLSRMDKGKGVEDMLERRLSYSAEVGEHLVEAYALLSSPESTASVPLPTIPVPIKQLLNFRLPPLYTPPGTVSSSSSSPLRLSTSEVMASLSDATGGRLPFLRFSPLGPLSYAWRIADEAMALQDKGKPLKKGVMDEPVGAGPEWYASRVGLSLAYLTAESHLLRPFPTQSAQRGVSASTASANPHLPAAIVALRRNLKWCDDAAKTVQGAEQGPGDLMGFAEFVGGGTGIGLMQTLALVGNGAKVFIVSRTRRSCGTWRKSTAARDRTVAARSSRAISTFIGVLFGVHSSIPSLALVHPLAHFPNVAGSVTTKADLSKIVAEIEKQAADGIHILFNNAGVAGEGSREGYEPTEDAEKFKEQLWKSSEEEWARILDVNVIGYYFTAAAFLPLLQKGGKSTKGYASQIINVSSISGPMKGSSGGQYAYAASKEAIVQLRKVMAREFLPLKIRVNQIAPGIFPSEMTAGDSDPNTHKSSIEGKGQGLPSGRPGDEKDMAAATLYLASYAGVFTNGQILHPDGGATVQTPSSL</sequence>
<dbReference type="SUPFAM" id="SSF51735">
    <property type="entry name" value="NAD(P)-binding Rossmann-fold domains"/>
    <property type="match status" value="1"/>
</dbReference>
<dbReference type="EMBL" id="RSCD01000010">
    <property type="protein sequence ID" value="RSH90605.1"/>
    <property type="molecule type" value="Genomic_DNA"/>
</dbReference>
<protein>
    <submittedName>
        <fullName evidence="5">Uncharacterized protein</fullName>
    </submittedName>
</protein>
<accession>A0A427YHI4</accession>
<dbReference type="PANTHER" id="PTHR43618:SF4">
    <property type="entry name" value="SHORT CHAIN DEHYDROGENASE_REDUCTASE FAMILY (AFU_ORTHOLOGUE AFUA_7G04540)"/>
    <property type="match status" value="1"/>
</dbReference>
<dbReference type="Pfam" id="PF13561">
    <property type="entry name" value="adh_short_C2"/>
    <property type="match status" value="1"/>
</dbReference>
<keyword evidence="3" id="KW-0560">Oxidoreductase</keyword>
<evidence type="ECO:0000256" key="4">
    <source>
        <dbReference type="SAM" id="MobiDB-lite"/>
    </source>
</evidence>
<dbReference type="InterPro" id="IPR002347">
    <property type="entry name" value="SDR_fam"/>
</dbReference>
<feature type="region of interest" description="Disordered" evidence="4">
    <location>
        <begin position="531"/>
        <end position="562"/>
    </location>
</feature>
<gene>
    <name evidence="5" type="ORF">EHS25_001210</name>
</gene>
<organism evidence="5 6">
    <name type="scientific">Saitozyma podzolica</name>
    <dbReference type="NCBI Taxonomy" id="1890683"/>
    <lineage>
        <taxon>Eukaryota</taxon>
        <taxon>Fungi</taxon>
        <taxon>Dikarya</taxon>
        <taxon>Basidiomycota</taxon>
        <taxon>Agaricomycotina</taxon>
        <taxon>Tremellomycetes</taxon>
        <taxon>Tremellales</taxon>
        <taxon>Trimorphomycetaceae</taxon>
        <taxon>Saitozyma</taxon>
    </lineage>
</organism>
<evidence type="ECO:0000256" key="3">
    <source>
        <dbReference type="ARBA" id="ARBA00023002"/>
    </source>
</evidence>
<dbReference type="GO" id="GO:0016491">
    <property type="term" value="F:oxidoreductase activity"/>
    <property type="evidence" value="ECO:0007669"/>
    <property type="project" value="UniProtKB-KW"/>
</dbReference>
<proteinExistence type="inferred from homology"/>
<dbReference type="PRINTS" id="PR00081">
    <property type="entry name" value="GDHRDH"/>
</dbReference>
<comment type="caution">
    <text evidence="5">The sequence shown here is derived from an EMBL/GenBank/DDBJ whole genome shotgun (WGS) entry which is preliminary data.</text>
</comment>
<dbReference type="CDD" id="cd05233">
    <property type="entry name" value="SDR_c"/>
    <property type="match status" value="1"/>
</dbReference>
<dbReference type="OrthoDB" id="619536at2759"/>
<dbReference type="InterPro" id="IPR036291">
    <property type="entry name" value="NAD(P)-bd_dom_sf"/>
</dbReference>
<keyword evidence="2" id="KW-0521">NADP</keyword>
<evidence type="ECO:0000256" key="1">
    <source>
        <dbReference type="ARBA" id="ARBA00006484"/>
    </source>
</evidence>
<dbReference type="InterPro" id="IPR020904">
    <property type="entry name" value="Sc_DH/Rdtase_CS"/>
</dbReference>